<sequence length="75" mass="8707">MFENEIDLKNYAARSTFRQETWYSSEEENTNRDCVEIVDTTPTKKKVHKINLVADKCRIEANKGGSQIRSNLEVL</sequence>
<gene>
    <name evidence="1" type="ORF">NPIL_31851</name>
</gene>
<name>A0A8X6NE74_NEPPI</name>
<accession>A0A8X6NE74</accession>
<organism evidence="1 2">
    <name type="scientific">Nephila pilipes</name>
    <name type="common">Giant wood spider</name>
    <name type="synonym">Nephila maculata</name>
    <dbReference type="NCBI Taxonomy" id="299642"/>
    <lineage>
        <taxon>Eukaryota</taxon>
        <taxon>Metazoa</taxon>
        <taxon>Ecdysozoa</taxon>
        <taxon>Arthropoda</taxon>
        <taxon>Chelicerata</taxon>
        <taxon>Arachnida</taxon>
        <taxon>Araneae</taxon>
        <taxon>Araneomorphae</taxon>
        <taxon>Entelegynae</taxon>
        <taxon>Araneoidea</taxon>
        <taxon>Nephilidae</taxon>
        <taxon>Nephila</taxon>
    </lineage>
</organism>
<comment type="caution">
    <text evidence="1">The sequence shown here is derived from an EMBL/GenBank/DDBJ whole genome shotgun (WGS) entry which is preliminary data.</text>
</comment>
<proteinExistence type="predicted"/>
<evidence type="ECO:0000313" key="2">
    <source>
        <dbReference type="Proteomes" id="UP000887013"/>
    </source>
</evidence>
<protein>
    <submittedName>
        <fullName evidence="1">Uncharacterized protein</fullName>
    </submittedName>
</protein>
<keyword evidence="2" id="KW-1185">Reference proteome</keyword>
<dbReference type="AlphaFoldDB" id="A0A8X6NE74"/>
<dbReference type="Proteomes" id="UP000887013">
    <property type="component" value="Unassembled WGS sequence"/>
</dbReference>
<dbReference type="EMBL" id="BMAW01008819">
    <property type="protein sequence ID" value="GFT10476.1"/>
    <property type="molecule type" value="Genomic_DNA"/>
</dbReference>
<evidence type="ECO:0000313" key="1">
    <source>
        <dbReference type="EMBL" id="GFT10476.1"/>
    </source>
</evidence>
<reference evidence="1" key="1">
    <citation type="submission" date="2020-08" db="EMBL/GenBank/DDBJ databases">
        <title>Multicomponent nature underlies the extraordinary mechanical properties of spider dragline silk.</title>
        <authorList>
            <person name="Kono N."/>
            <person name="Nakamura H."/>
            <person name="Mori M."/>
            <person name="Yoshida Y."/>
            <person name="Ohtoshi R."/>
            <person name="Malay A.D."/>
            <person name="Moran D.A.P."/>
            <person name="Tomita M."/>
            <person name="Numata K."/>
            <person name="Arakawa K."/>
        </authorList>
    </citation>
    <scope>NUCLEOTIDE SEQUENCE</scope>
</reference>